<evidence type="ECO:0000256" key="3">
    <source>
        <dbReference type="ARBA" id="ARBA00022692"/>
    </source>
</evidence>
<evidence type="ECO:0000313" key="10">
    <source>
        <dbReference type="Proteomes" id="UP001146120"/>
    </source>
</evidence>
<comment type="caution">
    <text evidence="9">The sequence shown here is derived from an EMBL/GenBank/DDBJ whole genome shotgun (WGS) entry which is preliminary data.</text>
</comment>
<dbReference type="Proteomes" id="UP001146120">
    <property type="component" value="Unassembled WGS sequence"/>
</dbReference>
<dbReference type="AlphaFoldDB" id="A0AAV2Z220"/>
<accession>A0AAV2Z220</accession>
<keyword evidence="2" id="KW-0813">Transport</keyword>
<dbReference type="Gene3D" id="1.20.5.110">
    <property type="match status" value="1"/>
</dbReference>
<evidence type="ECO:0000313" key="9">
    <source>
        <dbReference type="EMBL" id="DAZ98774.1"/>
    </source>
</evidence>
<dbReference type="GO" id="GO:0016020">
    <property type="term" value="C:membrane"/>
    <property type="evidence" value="ECO:0007669"/>
    <property type="project" value="UniProtKB-SubCell"/>
</dbReference>
<dbReference type="CDD" id="cd15841">
    <property type="entry name" value="SNARE_Qc"/>
    <property type="match status" value="1"/>
</dbReference>
<feature type="region of interest" description="Disordered" evidence="6">
    <location>
        <begin position="1"/>
        <end position="45"/>
    </location>
</feature>
<evidence type="ECO:0000259" key="8">
    <source>
        <dbReference type="PROSITE" id="PS50192"/>
    </source>
</evidence>
<reference evidence="9" key="1">
    <citation type="submission" date="2022-11" db="EMBL/GenBank/DDBJ databases">
        <authorList>
            <person name="Morgan W.R."/>
            <person name="Tartar A."/>
        </authorList>
    </citation>
    <scope>NUCLEOTIDE SEQUENCE</scope>
    <source>
        <strain evidence="9">ARSEF 373</strain>
    </source>
</reference>
<keyword evidence="10" id="KW-1185">Reference proteome</keyword>
<dbReference type="GO" id="GO:0005737">
    <property type="term" value="C:cytoplasm"/>
    <property type="evidence" value="ECO:0007669"/>
    <property type="project" value="UniProtKB-ARBA"/>
</dbReference>
<feature type="transmembrane region" description="Helical" evidence="7">
    <location>
        <begin position="109"/>
        <end position="127"/>
    </location>
</feature>
<dbReference type="SUPFAM" id="SSF58038">
    <property type="entry name" value="SNARE fusion complex"/>
    <property type="match status" value="1"/>
</dbReference>
<keyword evidence="4 7" id="KW-1133">Transmembrane helix</keyword>
<comment type="subcellular location">
    <subcellularLocation>
        <location evidence="1">Membrane</location>
        <topology evidence="1">Single-pass membrane protein</topology>
    </subcellularLocation>
</comment>
<dbReference type="PROSITE" id="PS50192">
    <property type="entry name" value="T_SNARE"/>
    <property type="match status" value="1"/>
</dbReference>
<keyword evidence="5 7" id="KW-0472">Membrane</keyword>
<gene>
    <name evidence="9" type="ORF">N0F65_003990</name>
</gene>
<name>A0AAV2Z220_9STRA</name>
<evidence type="ECO:0000256" key="1">
    <source>
        <dbReference type="ARBA" id="ARBA00004167"/>
    </source>
</evidence>
<evidence type="ECO:0000256" key="6">
    <source>
        <dbReference type="SAM" id="MobiDB-lite"/>
    </source>
</evidence>
<dbReference type="EMBL" id="DAKRPA010000097">
    <property type="protein sequence ID" value="DAZ98774.1"/>
    <property type="molecule type" value="Genomic_DNA"/>
</dbReference>
<reference evidence="9" key="2">
    <citation type="journal article" date="2023" name="Microbiol Resour">
        <title>Decontamination and Annotation of the Draft Genome Sequence of the Oomycete Lagenidium giganteum ARSEF 373.</title>
        <authorList>
            <person name="Morgan W.R."/>
            <person name="Tartar A."/>
        </authorList>
    </citation>
    <scope>NUCLEOTIDE SEQUENCE</scope>
    <source>
        <strain evidence="9">ARSEF 373</strain>
    </source>
</reference>
<dbReference type="SMART" id="SM00397">
    <property type="entry name" value="t_SNARE"/>
    <property type="match status" value="1"/>
</dbReference>
<keyword evidence="3 7" id="KW-0812">Transmembrane</keyword>
<proteinExistence type="predicted"/>
<sequence length="129" mass="14798">MSRPFPPGKPSNYSKINTEQDDHGDDNYMANEQRQQQLERQRQDESLDDLHVAVKRLGDMSLSIHTELETQNSMLDDLSEDTDKASDSLQRVTKKTKELIEQSGGMKNFIIIIVLVFVLLLLTYLVIMT</sequence>
<organism evidence="9 10">
    <name type="scientific">Lagenidium giganteum</name>
    <dbReference type="NCBI Taxonomy" id="4803"/>
    <lineage>
        <taxon>Eukaryota</taxon>
        <taxon>Sar</taxon>
        <taxon>Stramenopiles</taxon>
        <taxon>Oomycota</taxon>
        <taxon>Peronosporomycetes</taxon>
        <taxon>Pythiales</taxon>
        <taxon>Pythiaceae</taxon>
    </lineage>
</organism>
<dbReference type="PANTHER" id="PTHR12791">
    <property type="entry name" value="GOLGI SNARE BET1-RELATED"/>
    <property type="match status" value="1"/>
</dbReference>
<evidence type="ECO:0000256" key="4">
    <source>
        <dbReference type="ARBA" id="ARBA00022989"/>
    </source>
</evidence>
<dbReference type="InterPro" id="IPR000727">
    <property type="entry name" value="T_SNARE_dom"/>
</dbReference>
<feature type="domain" description="T-SNARE coiled-coil homology" evidence="8">
    <location>
        <begin position="37"/>
        <end position="99"/>
    </location>
</feature>
<protein>
    <recommendedName>
        <fullName evidence="8">t-SNARE coiled-coil homology domain-containing protein</fullName>
    </recommendedName>
</protein>
<evidence type="ECO:0000256" key="7">
    <source>
        <dbReference type="SAM" id="Phobius"/>
    </source>
</evidence>
<evidence type="ECO:0000256" key="2">
    <source>
        <dbReference type="ARBA" id="ARBA00022448"/>
    </source>
</evidence>
<evidence type="ECO:0000256" key="5">
    <source>
        <dbReference type="ARBA" id="ARBA00023136"/>
    </source>
</evidence>
<dbReference type="GO" id="GO:0012505">
    <property type="term" value="C:endomembrane system"/>
    <property type="evidence" value="ECO:0007669"/>
    <property type="project" value="UniProtKB-ARBA"/>
</dbReference>